<feature type="region of interest" description="Disordered" evidence="1">
    <location>
        <begin position="72"/>
        <end position="159"/>
    </location>
</feature>
<feature type="compositionally biased region" description="Basic and acidic residues" evidence="1">
    <location>
        <begin position="134"/>
        <end position="143"/>
    </location>
</feature>
<dbReference type="GO" id="GO:0030020">
    <property type="term" value="F:extracellular matrix structural constituent conferring tensile strength"/>
    <property type="evidence" value="ECO:0007669"/>
    <property type="project" value="TreeGrafter"/>
</dbReference>
<dbReference type="EMBL" id="CP022383">
    <property type="protein sequence ID" value="ATA80625.1"/>
    <property type="molecule type" value="Genomic_DNA"/>
</dbReference>
<gene>
    <name evidence="2" type="ORF">CGC59_13525</name>
</gene>
<evidence type="ECO:0000313" key="2">
    <source>
        <dbReference type="EMBL" id="ATA80625.1"/>
    </source>
</evidence>
<sequence>MKRSIIITVFCACVAFLFWQCNKESVVEKVEYQRGNIVHYGSGAPSSTIGEIGDYYFDLSVSDLYGAKTESGWGDPVSLKGDRGERGEQGEQGEKGEKGEAGDKGEKGDKGAQGDKGLTGDKGEQGDKGLVGGKGEKGEKGDEGAPTTRIHLGEGEPRSYIGKEGDWYINTRTGVLYGPKKINGIVGKKLYFQILK</sequence>
<evidence type="ECO:0000256" key="1">
    <source>
        <dbReference type="SAM" id="MobiDB-lite"/>
    </source>
</evidence>
<reference evidence="3" key="1">
    <citation type="submission" date="2017-06" db="EMBL/GenBank/DDBJ databases">
        <title>Capnocytophaga spp. assemblies.</title>
        <authorList>
            <person name="Gulvik C.A."/>
        </authorList>
    </citation>
    <scope>NUCLEOTIDE SEQUENCE [LARGE SCALE GENOMIC DNA]</scope>
    <source>
        <strain evidence="3">H4486</strain>
    </source>
</reference>
<dbReference type="PANTHER" id="PTHR24023">
    <property type="entry name" value="COLLAGEN ALPHA"/>
    <property type="match status" value="1"/>
</dbReference>
<accession>A0A250F8R5</accession>
<protein>
    <recommendedName>
        <fullName evidence="4">Collagen-like protein</fullName>
    </recommendedName>
</protein>
<name>A0A250F8R5_CAPSP</name>
<dbReference type="PANTHER" id="PTHR24023:SF1082">
    <property type="entry name" value="COLLAGEN TRIPLE HELIX REPEAT"/>
    <property type="match status" value="1"/>
</dbReference>
<dbReference type="AlphaFoldDB" id="A0A250F8R5"/>
<evidence type="ECO:0008006" key="4">
    <source>
        <dbReference type="Google" id="ProtNLM"/>
    </source>
</evidence>
<organism evidence="2 3">
    <name type="scientific">Capnocytophaga sputigena</name>
    <dbReference type="NCBI Taxonomy" id="1019"/>
    <lineage>
        <taxon>Bacteria</taxon>
        <taxon>Pseudomonadati</taxon>
        <taxon>Bacteroidota</taxon>
        <taxon>Flavobacteriia</taxon>
        <taxon>Flavobacteriales</taxon>
        <taxon>Flavobacteriaceae</taxon>
        <taxon>Capnocytophaga</taxon>
    </lineage>
</organism>
<dbReference type="InterPro" id="IPR008160">
    <property type="entry name" value="Collagen"/>
</dbReference>
<dbReference type="GO" id="GO:0005615">
    <property type="term" value="C:extracellular space"/>
    <property type="evidence" value="ECO:0007669"/>
    <property type="project" value="TreeGrafter"/>
</dbReference>
<dbReference type="Pfam" id="PF01391">
    <property type="entry name" value="Collagen"/>
    <property type="match status" value="1"/>
</dbReference>
<dbReference type="InterPro" id="IPR050149">
    <property type="entry name" value="Collagen_superfamily"/>
</dbReference>
<feature type="compositionally biased region" description="Basic and acidic residues" evidence="1">
    <location>
        <begin position="80"/>
        <end position="127"/>
    </location>
</feature>
<dbReference type="RefSeq" id="WP_095902304.1">
    <property type="nucleotide sequence ID" value="NZ_CP022383.1"/>
</dbReference>
<dbReference type="Proteomes" id="UP000217334">
    <property type="component" value="Chromosome"/>
</dbReference>
<dbReference type="GO" id="GO:0031012">
    <property type="term" value="C:extracellular matrix"/>
    <property type="evidence" value="ECO:0007669"/>
    <property type="project" value="TreeGrafter"/>
</dbReference>
<dbReference type="GO" id="GO:0030198">
    <property type="term" value="P:extracellular matrix organization"/>
    <property type="evidence" value="ECO:0007669"/>
    <property type="project" value="TreeGrafter"/>
</dbReference>
<proteinExistence type="predicted"/>
<evidence type="ECO:0000313" key="3">
    <source>
        <dbReference type="Proteomes" id="UP000217334"/>
    </source>
</evidence>